<protein>
    <recommendedName>
        <fullName evidence="4">Chitin-binding type-1 domain-containing protein</fullName>
    </recommendedName>
</protein>
<dbReference type="SUPFAM" id="SSF57016">
    <property type="entry name" value="Plant lectins/antimicrobial peptides"/>
    <property type="match status" value="1"/>
</dbReference>
<dbReference type="GO" id="GO:0050482">
    <property type="term" value="P:arachidonate secretion"/>
    <property type="evidence" value="ECO:0007669"/>
    <property type="project" value="InterPro"/>
</dbReference>
<dbReference type="GO" id="GO:0004623">
    <property type="term" value="F:phospholipase A2 activity"/>
    <property type="evidence" value="ECO:0007669"/>
    <property type="project" value="InterPro"/>
</dbReference>
<comment type="caution">
    <text evidence="5">The sequence shown here is derived from an EMBL/GenBank/DDBJ whole genome shotgun (WGS) entry which is preliminary data.</text>
</comment>
<dbReference type="InterPro" id="IPR036861">
    <property type="entry name" value="Endochitinase-like_sf"/>
</dbReference>
<keyword evidence="6" id="KW-1185">Reference proteome</keyword>
<dbReference type="EMBL" id="MCOG01000343">
    <property type="protein sequence ID" value="ORY15224.1"/>
    <property type="molecule type" value="Genomic_DNA"/>
</dbReference>
<dbReference type="Pfam" id="PF00187">
    <property type="entry name" value="Chitin_bind_1"/>
    <property type="match status" value="1"/>
</dbReference>
<feature type="domain" description="Chitin-binding type-1" evidence="4">
    <location>
        <begin position="199"/>
        <end position="241"/>
    </location>
</feature>
<gene>
    <name evidence="5" type="ORF">LY90DRAFT_517927</name>
</gene>
<dbReference type="Proteomes" id="UP000193920">
    <property type="component" value="Unassembled WGS sequence"/>
</dbReference>
<dbReference type="GO" id="GO:0008061">
    <property type="term" value="F:chitin binding"/>
    <property type="evidence" value="ECO:0007669"/>
    <property type="project" value="UniProtKB-UniRule"/>
</dbReference>
<name>A0A1Y1ZYE0_9FUNG</name>
<sequence length="389" mass="44399">MNIKKVLLITTLIGVSSCNSCSKYYKINNNEKLEDYLLQNKISFEKFQSDENFGAREETTQEQKIIDEKIINKTLNIEEKKNLEVNIQTIKNSIKNTYNAIADVDSLTNCKNKCGNLKKVISDIENYPKDTFSTELMNKLLNKADRPGISGDFFYNNCISVCYNQHYVIEEIKKRKESIKESEEINEEDDLNELVKRGSGRCGSGYGSCHTNYCCSKYGYCGQSDEYCGKGCQGKYGMCRSSGSSCPSVSVNYYENIGNKYKIPYYERSNDDLRRRIDGCSSDLLNDLASYLTPSCNGHDACYHCEKKETCDNGFKLNMDRICENKFHGVLEAIDYTYCLGYKNSAYQVVKKANFAKSGYNSDQKWVNNCKCTSDTRKHFVNKNFGLIS</sequence>
<evidence type="ECO:0000313" key="5">
    <source>
        <dbReference type="EMBL" id="ORY15224.1"/>
    </source>
</evidence>
<dbReference type="Gene3D" id="1.20.90.10">
    <property type="entry name" value="Phospholipase A2 domain"/>
    <property type="match status" value="1"/>
</dbReference>
<evidence type="ECO:0000313" key="6">
    <source>
        <dbReference type="Proteomes" id="UP000193920"/>
    </source>
</evidence>
<dbReference type="SMART" id="SM00270">
    <property type="entry name" value="ChtBD1"/>
    <property type="match status" value="1"/>
</dbReference>
<dbReference type="PROSITE" id="PS51257">
    <property type="entry name" value="PROKAR_LIPOPROTEIN"/>
    <property type="match status" value="1"/>
</dbReference>
<feature type="chain" id="PRO_5012779199" description="Chitin-binding type-1 domain-containing protein" evidence="3">
    <location>
        <begin position="19"/>
        <end position="389"/>
    </location>
</feature>
<keyword evidence="3" id="KW-0732">Signal</keyword>
<dbReference type="SUPFAM" id="SSF48619">
    <property type="entry name" value="Phospholipase A2, PLA2"/>
    <property type="match status" value="1"/>
</dbReference>
<dbReference type="STRING" id="1754190.A0A1Y1ZYE0"/>
<dbReference type="InterPro" id="IPR036444">
    <property type="entry name" value="PLipase_A2_dom_sf"/>
</dbReference>
<feature type="disulfide bond" evidence="2">
    <location>
        <begin position="209"/>
        <end position="221"/>
    </location>
</feature>
<evidence type="ECO:0000259" key="4">
    <source>
        <dbReference type="PROSITE" id="PS50941"/>
    </source>
</evidence>
<evidence type="ECO:0000256" key="3">
    <source>
        <dbReference type="SAM" id="SignalP"/>
    </source>
</evidence>
<evidence type="ECO:0000256" key="2">
    <source>
        <dbReference type="PROSITE-ProRule" id="PRU00261"/>
    </source>
</evidence>
<reference evidence="5 6" key="1">
    <citation type="submission" date="2016-08" db="EMBL/GenBank/DDBJ databases">
        <title>A Parts List for Fungal Cellulosomes Revealed by Comparative Genomics.</title>
        <authorList>
            <consortium name="DOE Joint Genome Institute"/>
            <person name="Haitjema C.H."/>
            <person name="Gilmore S.P."/>
            <person name="Henske J.K."/>
            <person name="Solomon K.V."/>
            <person name="De Groot R."/>
            <person name="Kuo A."/>
            <person name="Mondo S.J."/>
            <person name="Salamov A.A."/>
            <person name="Labutti K."/>
            <person name="Zhao Z."/>
            <person name="Chiniquy J."/>
            <person name="Barry K."/>
            <person name="Brewer H.M."/>
            <person name="Purvine S.O."/>
            <person name="Wright A.T."/>
            <person name="Boxma B."/>
            <person name="Van Alen T."/>
            <person name="Hackstein J.H."/>
            <person name="Baker S.E."/>
            <person name="Grigoriev I.V."/>
            <person name="O'Malley M.A."/>
        </authorList>
    </citation>
    <scope>NUCLEOTIDE SEQUENCE [LARGE SCALE GENOMIC DNA]</scope>
    <source>
        <strain evidence="5 6">G1</strain>
    </source>
</reference>
<accession>A0A1Y1ZYE0</accession>
<dbReference type="CDD" id="cd00035">
    <property type="entry name" value="ChtBD1"/>
    <property type="match status" value="1"/>
</dbReference>
<organism evidence="5 6">
    <name type="scientific">Neocallimastix californiae</name>
    <dbReference type="NCBI Taxonomy" id="1754190"/>
    <lineage>
        <taxon>Eukaryota</taxon>
        <taxon>Fungi</taxon>
        <taxon>Fungi incertae sedis</taxon>
        <taxon>Chytridiomycota</taxon>
        <taxon>Chytridiomycota incertae sedis</taxon>
        <taxon>Neocallimastigomycetes</taxon>
        <taxon>Neocallimastigales</taxon>
        <taxon>Neocallimastigaceae</taxon>
        <taxon>Neocallimastix</taxon>
    </lineage>
</organism>
<feature type="disulfide bond" evidence="2">
    <location>
        <begin position="214"/>
        <end position="228"/>
    </location>
</feature>
<proteinExistence type="predicted"/>
<dbReference type="GO" id="GO:0006644">
    <property type="term" value="P:phospholipid metabolic process"/>
    <property type="evidence" value="ECO:0007669"/>
    <property type="project" value="InterPro"/>
</dbReference>
<feature type="signal peptide" evidence="3">
    <location>
        <begin position="1"/>
        <end position="18"/>
    </location>
</feature>
<dbReference type="OrthoDB" id="10043382at2759"/>
<dbReference type="Gene3D" id="3.30.60.10">
    <property type="entry name" value="Endochitinase-like"/>
    <property type="match status" value="1"/>
</dbReference>
<dbReference type="PROSITE" id="PS00026">
    <property type="entry name" value="CHIT_BIND_I_1"/>
    <property type="match status" value="1"/>
</dbReference>
<dbReference type="PROSITE" id="PS50941">
    <property type="entry name" value="CHIT_BIND_I_2"/>
    <property type="match status" value="1"/>
</dbReference>
<dbReference type="AlphaFoldDB" id="A0A1Y1ZYE0"/>
<keyword evidence="1 2" id="KW-0147">Chitin-binding</keyword>
<comment type="caution">
    <text evidence="2">Lacks conserved residue(s) required for the propagation of feature annotation.</text>
</comment>
<dbReference type="InterPro" id="IPR018371">
    <property type="entry name" value="Chitin-binding_1_CS"/>
</dbReference>
<evidence type="ECO:0000256" key="1">
    <source>
        <dbReference type="ARBA" id="ARBA00022669"/>
    </source>
</evidence>
<dbReference type="InterPro" id="IPR001002">
    <property type="entry name" value="Chitin-bd_1"/>
</dbReference>
<keyword evidence="2" id="KW-1015">Disulfide bond</keyword>